<organism evidence="10 11">
    <name type="scientific">Acinetobacter rongchengensis</name>
    <dbReference type="NCBI Taxonomy" id="2419601"/>
    <lineage>
        <taxon>Bacteria</taxon>
        <taxon>Pseudomonadati</taxon>
        <taxon>Pseudomonadota</taxon>
        <taxon>Gammaproteobacteria</taxon>
        <taxon>Moraxellales</taxon>
        <taxon>Moraxellaceae</taxon>
        <taxon>Acinetobacter</taxon>
    </lineage>
</organism>
<dbReference type="Gene3D" id="3.40.50.150">
    <property type="entry name" value="Vaccinia Virus protein VP39"/>
    <property type="match status" value="1"/>
</dbReference>
<name>A0A3A8EW44_9GAMM</name>
<dbReference type="PANTHER" id="PTHR10259:SF11">
    <property type="entry name" value="THIOPURINE S-METHYLTRANSFERASE"/>
    <property type="match status" value="1"/>
</dbReference>
<dbReference type="FunFam" id="3.40.50.150:FF:000101">
    <property type="entry name" value="Thiopurine S-methyltransferase"/>
    <property type="match status" value="1"/>
</dbReference>
<feature type="binding site" evidence="9">
    <location>
        <position position="45"/>
    </location>
    <ligand>
        <name>S-adenosyl-L-methionine</name>
        <dbReference type="ChEBI" id="CHEBI:59789"/>
    </ligand>
</feature>
<comment type="similarity">
    <text evidence="3 9">Belongs to the class I-like SAM-binding methyltransferase superfamily. TPMT family.</text>
</comment>
<dbReference type="PIRSF" id="PIRSF023956">
    <property type="entry name" value="Thiopurine_S-methyltransferase"/>
    <property type="match status" value="1"/>
</dbReference>
<evidence type="ECO:0000313" key="10">
    <source>
        <dbReference type="EMBL" id="RKG39082.1"/>
    </source>
</evidence>
<dbReference type="AlphaFoldDB" id="A0A3A8EW44"/>
<feature type="binding site" evidence="9">
    <location>
        <position position="123"/>
    </location>
    <ligand>
        <name>S-adenosyl-L-methionine</name>
        <dbReference type="ChEBI" id="CHEBI:59789"/>
    </ligand>
</feature>
<comment type="caution">
    <text evidence="10">The sequence shown here is derived from an EMBL/GenBank/DDBJ whole genome shotgun (WGS) entry which is preliminary data.</text>
</comment>
<evidence type="ECO:0000256" key="4">
    <source>
        <dbReference type="ARBA" id="ARBA00011905"/>
    </source>
</evidence>
<dbReference type="PANTHER" id="PTHR10259">
    <property type="entry name" value="THIOPURINE S-METHYLTRANSFERASE"/>
    <property type="match status" value="1"/>
</dbReference>
<feature type="binding site" evidence="9">
    <location>
        <position position="66"/>
    </location>
    <ligand>
        <name>S-adenosyl-L-methionine</name>
        <dbReference type="ChEBI" id="CHEBI:59789"/>
    </ligand>
</feature>
<evidence type="ECO:0000313" key="11">
    <source>
        <dbReference type="Proteomes" id="UP000280405"/>
    </source>
</evidence>
<accession>A0A3A8EW44</accession>
<evidence type="ECO:0000256" key="8">
    <source>
        <dbReference type="ARBA" id="ARBA00022691"/>
    </source>
</evidence>
<protein>
    <recommendedName>
        <fullName evidence="4 9">Thiopurine S-methyltransferase</fullName>
        <ecNumber evidence="4 9">2.1.1.67</ecNumber>
    </recommendedName>
    <alternativeName>
        <fullName evidence="9">Thiopurine methyltransferase</fullName>
    </alternativeName>
</protein>
<evidence type="ECO:0000256" key="6">
    <source>
        <dbReference type="ARBA" id="ARBA00022603"/>
    </source>
</evidence>
<keyword evidence="11" id="KW-1185">Reference proteome</keyword>
<dbReference type="GO" id="GO:0032259">
    <property type="term" value="P:methylation"/>
    <property type="evidence" value="ECO:0007669"/>
    <property type="project" value="UniProtKB-KW"/>
</dbReference>
<dbReference type="OrthoDB" id="9778208at2"/>
<evidence type="ECO:0000256" key="2">
    <source>
        <dbReference type="ARBA" id="ARBA00004496"/>
    </source>
</evidence>
<evidence type="ECO:0000256" key="5">
    <source>
        <dbReference type="ARBA" id="ARBA00022490"/>
    </source>
</evidence>
<keyword evidence="7 9" id="KW-0808">Transferase</keyword>
<dbReference type="NCBIfam" id="TIGR03840">
    <property type="entry name" value="TMPT_Se_Te"/>
    <property type="match status" value="1"/>
</dbReference>
<dbReference type="InterPro" id="IPR008854">
    <property type="entry name" value="TPMT"/>
</dbReference>
<dbReference type="EMBL" id="RAXT01000007">
    <property type="protein sequence ID" value="RKG39082.1"/>
    <property type="molecule type" value="Genomic_DNA"/>
</dbReference>
<evidence type="ECO:0000256" key="9">
    <source>
        <dbReference type="HAMAP-Rule" id="MF_00812"/>
    </source>
</evidence>
<keyword evidence="6 9" id="KW-0489">Methyltransferase</keyword>
<dbReference type="GO" id="GO:0008119">
    <property type="term" value="F:thiopurine S-methyltransferase activity"/>
    <property type="evidence" value="ECO:0007669"/>
    <property type="project" value="UniProtKB-UniRule"/>
</dbReference>
<comment type="subcellular location">
    <subcellularLocation>
        <location evidence="2 9">Cytoplasm</location>
    </subcellularLocation>
</comment>
<dbReference type="GO" id="GO:0005737">
    <property type="term" value="C:cytoplasm"/>
    <property type="evidence" value="ECO:0007669"/>
    <property type="project" value="UniProtKB-SubCell"/>
</dbReference>
<sequence>MEHEFWHQRWQENRIGFHLPQPNPLLLNNLQFLELSKDARIFIPLSGKSLDIGWLLAQGFRIAAIELSQKAIDALIDELQLEFTQHQVGELVHYQHERIDLFVGDIFHLSKNILGHIDAIYDRAALVALPEKTRIQYTAHLTELAYVPQLIISYEYDQNSYEGPPFSVTEAEIRQHYQDAYQIKLLEQVDLSDSFKGQNSMEKAWCLKPRE</sequence>
<feature type="binding site" evidence="9">
    <location>
        <position position="10"/>
    </location>
    <ligand>
        <name>S-adenosyl-L-methionine</name>
        <dbReference type="ChEBI" id="CHEBI:59789"/>
    </ligand>
</feature>
<dbReference type="InterPro" id="IPR029063">
    <property type="entry name" value="SAM-dependent_MTases_sf"/>
</dbReference>
<gene>
    <name evidence="10" type="primary">tmpT</name>
    <name evidence="9" type="synonym">tpm</name>
    <name evidence="10" type="ORF">D7V20_05885</name>
</gene>
<dbReference type="PROSITE" id="PS51585">
    <property type="entry name" value="SAM_MT_TPMT"/>
    <property type="match status" value="1"/>
</dbReference>
<keyword evidence="5 9" id="KW-0963">Cytoplasm</keyword>
<dbReference type="InterPro" id="IPR022474">
    <property type="entry name" value="Thiopur_S-MeTfrase_Se/Te_detox"/>
</dbReference>
<dbReference type="EC" id="2.1.1.67" evidence="4 9"/>
<dbReference type="SUPFAM" id="SSF53335">
    <property type="entry name" value="S-adenosyl-L-methionine-dependent methyltransferases"/>
    <property type="match status" value="1"/>
</dbReference>
<evidence type="ECO:0000256" key="7">
    <source>
        <dbReference type="ARBA" id="ARBA00022679"/>
    </source>
</evidence>
<comment type="catalytic activity">
    <reaction evidence="1 9">
        <text>S-adenosyl-L-methionine + a thiopurine = S-adenosyl-L-homocysteine + a thiopurine S-methylether.</text>
        <dbReference type="EC" id="2.1.1.67"/>
    </reaction>
</comment>
<keyword evidence="8 9" id="KW-0949">S-adenosyl-L-methionine</keyword>
<dbReference type="HAMAP" id="MF_00812">
    <property type="entry name" value="Thiopur_methtran"/>
    <property type="match status" value="1"/>
</dbReference>
<dbReference type="InterPro" id="IPR025835">
    <property type="entry name" value="Thiopurine_S-MeTrfase"/>
</dbReference>
<evidence type="ECO:0000256" key="1">
    <source>
        <dbReference type="ARBA" id="ARBA00000903"/>
    </source>
</evidence>
<evidence type="ECO:0000256" key="3">
    <source>
        <dbReference type="ARBA" id="ARBA00008145"/>
    </source>
</evidence>
<reference evidence="10 11" key="1">
    <citation type="submission" date="2018-09" db="EMBL/GenBank/DDBJ databases">
        <title>The draft genome of Acinetobacter spp. strains.</title>
        <authorList>
            <person name="Qin J."/>
            <person name="Feng Y."/>
            <person name="Zong Z."/>
        </authorList>
    </citation>
    <scope>NUCLEOTIDE SEQUENCE [LARGE SCALE GENOMIC DNA]</scope>
    <source>
        <strain evidence="10 11">WCHAc060115</strain>
    </source>
</reference>
<dbReference type="RefSeq" id="WP_120383392.1">
    <property type="nucleotide sequence ID" value="NZ_RAXT01000007.1"/>
</dbReference>
<dbReference type="Pfam" id="PF05724">
    <property type="entry name" value="TPMT"/>
    <property type="match status" value="1"/>
</dbReference>
<dbReference type="Proteomes" id="UP000280405">
    <property type="component" value="Unassembled WGS sequence"/>
</dbReference>
<dbReference type="GO" id="GO:0010038">
    <property type="term" value="P:response to metal ion"/>
    <property type="evidence" value="ECO:0007669"/>
    <property type="project" value="InterPro"/>
</dbReference>
<proteinExistence type="inferred from homology"/>